<reference evidence="3" key="1">
    <citation type="journal article" date="2019" name="Environ. Microbiol.">
        <title>Fungal ecological strategies reflected in gene transcription - a case study of two litter decomposers.</title>
        <authorList>
            <person name="Barbi F."/>
            <person name="Kohler A."/>
            <person name="Barry K."/>
            <person name="Baskaran P."/>
            <person name="Daum C."/>
            <person name="Fauchery L."/>
            <person name="Ihrmark K."/>
            <person name="Kuo A."/>
            <person name="LaButti K."/>
            <person name="Lipzen A."/>
            <person name="Morin E."/>
            <person name="Grigoriev I.V."/>
            <person name="Henrissat B."/>
            <person name="Lindahl B."/>
            <person name="Martin F."/>
        </authorList>
    </citation>
    <scope>NUCLEOTIDE SEQUENCE</scope>
    <source>
        <strain evidence="3">JB14</strain>
    </source>
</reference>
<evidence type="ECO:0000313" key="3">
    <source>
        <dbReference type="EMBL" id="KAE9385825.1"/>
    </source>
</evidence>
<proteinExistence type="predicted"/>
<feature type="region of interest" description="Disordered" evidence="1">
    <location>
        <begin position="145"/>
        <end position="167"/>
    </location>
</feature>
<gene>
    <name evidence="3" type="ORF">BT96DRAFT_1006691</name>
</gene>
<dbReference type="OrthoDB" id="3251181at2759"/>
<dbReference type="AlphaFoldDB" id="A0A6A4GKL3"/>
<evidence type="ECO:0000256" key="1">
    <source>
        <dbReference type="SAM" id="MobiDB-lite"/>
    </source>
</evidence>
<feature type="domain" description="Retrovirus-related Pol polyprotein from transposon TNT 1-94-like beta-barrel" evidence="2">
    <location>
        <begin position="234"/>
        <end position="314"/>
    </location>
</feature>
<dbReference type="InterPro" id="IPR054722">
    <property type="entry name" value="PolX-like_BBD"/>
</dbReference>
<dbReference type="Proteomes" id="UP000799118">
    <property type="component" value="Unassembled WGS sequence"/>
</dbReference>
<sequence length="352" mass="39463">MLECHWHYENPESKSTRNIKPDPRDVALSADQPLVPLVALTEVCLVAVVVMFKEEVMLEAIRDLAVMTATNMDISRKMEGETKKEKKVENSAHIADDANNSEDSVKFVYLVGTNPDSSSKSELNDLFEAADNSDSASEYNPLEGLLNKTDNTIPPLQPVPDSDDKEEYDHRRDWRNASELCVTMYANLMHKLYKWDTKLDLWHDSKIYAKARGTVKGTAQHIKEDDGKRTFTHILDLGCTRHIFPDNSIFDSPLIPCKPKRFCTVNKAVFEANQSGSVEVKLNNDTPLSLPNTLFIPEISSTLISIGALDDAGYTITTCTAPRMIYVQGGTPSVHCYVDKVFRAIYPIVDKC</sequence>
<accession>A0A6A4GKL3</accession>
<dbReference type="Pfam" id="PF22936">
    <property type="entry name" value="Pol_BBD"/>
    <property type="match status" value="1"/>
</dbReference>
<dbReference type="EMBL" id="ML769942">
    <property type="protein sequence ID" value="KAE9385825.1"/>
    <property type="molecule type" value="Genomic_DNA"/>
</dbReference>
<keyword evidence="4" id="KW-1185">Reference proteome</keyword>
<protein>
    <recommendedName>
        <fullName evidence="2">Retrovirus-related Pol polyprotein from transposon TNT 1-94-like beta-barrel domain-containing protein</fullName>
    </recommendedName>
</protein>
<name>A0A6A4GKL3_9AGAR</name>
<evidence type="ECO:0000259" key="2">
    <source>
        <dbReference type="Pfam" id="PF22936"/>
    </source>
</evidence>
<organism evidence="3 4">
    <name type="scientific">Gymnopus androsaceus JB14</name>
    <dbReference type="NCBI Taxonomy" id="1447944"/>
    <lineage>
        <taxon>Eukaryota</taxon>
        <taxon>Fungi</taxon>
        <taxon>Dikarya</taxon>
        <taxon>Basidiomycota</taxon>
        <taxon>Agaricomycotina</taxon>
        <taxon>Agaricomycetes</taxon>
        <taxon>Agaricomycetidae</taxon>
        <taxon>Agaricales</taxon>
        <taxon>Marasmiineae</taxon>
        <taxon>Omphalotaceae</taxon>
        <taxon>Gymnopus</taxon>
    </lineage>
</organism>
<feature type="region of interest" description="Disordered" evidence="1">
    <location>
        <begin position="1"/>
        <end position="22"/>
    </location>
</feature>
<evidence type="ECO:0000313" key="4">
    <source>
        <dbReference type="Proteomes" id="UP000799118"/>
    </source>
</evidence>